<accession>A0AAD8EIA5</accession>
<feature type="domain" description="AMP-binding enzyme C-terminal" evidence="8">
    <location>
        <begin position="254"/>
        <end position="329"/>
    </location>
</feature>
<dbReference type="Gene3D" id="3.40.50.12780">
    <property type="entry name" value="N-terminal domain of ligase-like"/>
    <property type="match status" value="1"/>
</dbReference>
<dbReference type="Proteomes" id="UP001233999">
    <property type="component" value="Unassembled WGS sequence"/>
</dbReference>
<dbReference type="GO" id="GO:0031956">
    <property type="term" value="F:medium-chain fatty acid-CoA ligase activity"/>
    <property type="evidence" value="ECO:0007669"/>
    <property type="project" value="UniProtKB-EC"/>
</dbReference>
<evidence type="ECO:0000256" key="1">
    <source>
        <dbReference type="ARBA" id="ARBA00006432"/>
    </source>
</evidence>
<evidence type="ECO:0000259" key="8">
    <source>
        <dbReference type="Pfam" id="PF13193"/>
    </source>
</evidence>
<evidence type="ECO:0000256" key="3">
    <source>
        <dbReference type="ARBA" id="ARBA00037247"/>
    </source>
</evidence>
<evidence type="ECO:0000256" key="2">
    <source>
        <dbReference type="ARBA" id="ARBA00022598"/>
    </source>
</evidence>
<keyword evidence="10" id="KW-1185">Reference proteome</keyword>
<dbReference type="PANTHER" id="PTHR43201">
    <property type="entry name" value="ACYL-COA SYNTHETASE"/>
    <property type="match status" value="1"/>
</dbReference>
<proteinExistence type="inferred from homology"/>
<comment type="similarity">
    <text evidence="1">Belongs to the ATP-dependent AMP-binding enzyme family.</text>
</comment>
<gene>
    <name evidence="9" type="ORF">L9F63_016037</name>
</gene>
<evidence type="ECO:0000259" key="7">
    <source>
        <dbReference type="Pfam" id="PF00501"/>
    </source>
</evidence>
<dbReference type="AlphaFoldDB" id="A0AAD8EIA5"/>
<dbReference type="EMBL" id="JASPKZ010004177">
    <property type="protein sequence ID" value="KAJ9590939.1"/>
    <property type="molecule type" value="Genomic_DNA"/>
</dbReference>
<dbReference type="PANTHER" id="PTHR43201:SF5">
    <property type="entry name" value="MEDIUM-CHAIN ACYL-COA LIGASE ACSF2, MITOCHONDRIAL"/>
    <property type="match status" value="1"/>
</dbReference>
<evidence type="ECO:0000313" key="10">
    <source>
        <dbReference type="Proteomes" id="UP001233999"/>
    </source>
</evidence>
<sequence>GTTGTPKGALTSHHNLINNAAMIGRYCNINSQSITLLATQFCHMSGIIGGIVMSLLKGQKTVIASPVYDSIKVLEAIIKEKCTNLITIPPLCADMIEKSKLHNLRPTTLEVVTYGGAPCSEQLAMDLKETFNIKSLVQVYGMTEMGVTFISRPEDTLEQRTKYVGKVGDHLEVKVVDREGLIVPMGTPGELWVRGYSIMLEYWNDEEKTQEFMQHNRWARTGDQFVLQEDGYGCIVGRIKDCIIRLGDKIFSSEIEEFFTQHLDVIEAQAFGVPDPKVGEEICVYLRLREGAVLTEDYIRNYCKDKLPEYRIPRYIRFTKEFPRTAVGKVTKYKLLEELKKELAI</sequence>
<comment type="function">
    <text evidence="3">Acyl-CoA synthases catalyze the initial reaction in fatty acid metabolism, by forming a thioester with CoA. Has some preference toward medium-chain substrates. Plays a role in adipocyte differentiation.</text>
</comment>
<dbReference type="GO" id="GO:0006631">
    <property type="term" value="P:fatty acid metabolic process"/>
    <property type="evidence" value="ECO:0007669"/>
    <property type="project" value="TreeGrafter"/>
</dbReference>
<dbReference type="Gene3D" id="3.30.300.30">
    <property type="match status" value="1"/>
</dbReference>
<protein>
    <recommendedName>
        <fullName evidence="4">Medium-chain acyl-CoA ligase ACSF2, mitochondrial</fullName>
    </recommendedName>
</protein>
<dbReference type="InterPro" id="IPR025110">
    <property type="entry name" value="AMP-bd_C"/>
</dbReference>
<keyword evidence="2" id="KW-0436">Ligase</keyword>
<evidence type="ECO:0000256" key="5">
    <source>
        <dbReference type="ARBA" id="ARBA00047319"/>
    </source>
</evidence>
<feature type="non-terminal residue" evidence="9">
    <location>
        <position position="1"/>
    </location>
</feature>
<reference evidence="9" key="2">
    <citation type="submission" date="2023-05" db="EMBL/GenBank/DDBJ databases">
        <authorList>
            <person name="Fouks B."/>
        </authorList>
    </citation>
    <scope>NUCLEOTIDE SEQUENCE</scope>
    <source>
        <strain evidence="9">Stay&amp;Tobe</strain>
        <tissue evidence="9">Testes</tissue>
    </source>
</reference>
<comment type="caution">
    <text evidence="9">The sequence shown here is derived from an EMBL/GenBank/DDBJ whole genome shotgun (WGS) entry which is preliminary data.</text>
</comment>
<feature type="domain" description="AMP-dependent synthetase/ligase" evidence="7">
    <location>
        <begin position="1"/>
        <end position="203"/>
    </location>
</feature>
<comment type="catalytic activity">
    <reaction evidence="6">
        <text>a medium-chain fatty acid + ATP + CoA = a medium-chain fatty acyl-CoA + AMP + diphosphate</text>
        <dbReference type="Rhea" id="RHEA:48340"/>
        <dbReference type="ChEBI" id="CHEBI:30616"/>
        <dbReference type="ChEBI" id="CHEBI:33019"/>
        <dbReference type="ChEBI" id="CHEBI:57287"/>
        <dbReference type="ChEBI" id="CHEBI:59558"/>
        <dbReference type="ChEBI" id="CHEBI:90546"/>
        <dbReference type="ChEBI" id="CHEBI:456215"/>
        <dbReference type="EC" id="6.2.1.2"/>
    </reaction>
</comment>
<organism evidence="9 10">
    <name type="scientific">Diploptera punctata</name>
    <name type="common">Pacific beetle cockroach</name>
    <dbReference type="NCBI Taxonomy" id="6984"/>
    <lineage>
        <taxon>Eukaryota</taxon>
        <taxon>Metazoa</taxon>
        <taxon>Ecdysozoa</taxon>
        <taxon>Arthropoda</taxon>
        <taxon>Hexapoda</taxon>
        <taxon>Insecta</taxon>
        <taxon>Pterygota</taxon>
        <taxon>Neoptera</taxon>
        <taxon>Polyneoptera</taxon>
        <taxon>Dictyoptera</taxon>
        <taxon>Blattodea</taxon>
        <taxon>Blaberoidea</taxon>
        <taxon>Blaberidae</taxon>
        <taxon>Diplopterinae</taxon>
        <taxon>Diploptera</taxon>
    </lineage>
</organism>
<reference evidence="9" key="1">
    <citation type="journal article" date="2023" name="IScience">
        <title>Live-bearing cockroach genome reveals convergent evolutionary mechanisms linked to viviparity in insects and beyond.</title>
        <authorList>
            <person name="Fouks B."/>
            <person name="Harrison M.C."/>
            <person name="Mikhailova A.A."/>
            <person name="Marchal E."/>
            <person name="English S."/>
            <person name="Carruthers M."/>
            <person name="Jennings E.C."/>
            <person name="Chiamaka E.L."/>
            <person name="Frigard R.A."/>
            <person name="Pippel M."/>
            <person name="Attardo G.M."/>
            <person name="Benoit J.B."/>
            <person name="Bornberg-Bauer E."/>
            <person name="Tobe S.S."/>
        </authorList>
    </citation>
    <scope>NUCLEOTIDE SEQUENCE</scope>
    <source>
        <strain evidence="9">Stay&amp;Tobe</strain>
    </source>
</reference>
<dbReference type="SUPFAM" id="SSF56801">
    <property type="entry name" value="Acetyl-CoA synthetase-like"/>
    <property type="match status" value="1"/>
</dbReference>
<dbReference type="InterPro" id="IPR045851">
    <property type="entry name" value="AMP-bd_C_sf"/>
</dbReference>
<evidence type="ECO:0000256" key="6">
    <source>
        <dbReference type="ARBA" id="ARBA00048277"/>
    </source>
</evidence>
<dbReference type="Pfam" id="PF13193">
    <property type="entry name" value="AMP-binding_C"/>
    <property type="match status" value="1"/>
</dbReference>
<dbReference type="InterPro" id="IPR000873">
    <property type="entry name" value="AMP-dep_synth/lig_dom"/>
</dbReference>
<dbReference type="Pfam" id="PF00501">
    <property type="entry name" value="AMP-binding"/>
    <property type="match status" value="1"/>
</dbReference>
<dbReference type="InterPro" id="IPR042099">
    <property type="entry name" value="ANL_N_sf"/>
</dbReference>
<evidence type="ECO:0000256" key="4">
    <source>
        <dbReference type="ARBA" id="ARBA00039638"/>
    </source>
</evidence>
<name>A0AAD8EIA5_DIPPU</name>
<comment type="catalytic activity">
    <reaction evidence="5">
        <text>octanoate + ATP + CoA = octanoyl-CoA + AMP + diphosphate</text>
        <dbReference type="Rhea" id="RHEA:33631"/>
        <dbReference type="ChEBI" id="CHEBI:25646"/>
        <dbReference type="ChEBI" id="CHEBI:30616"/>
        <dbReference type="ChEBI" id="CHEBI:33019"/>
        <dbReference type="ChEBI" id="CHEBI:57287"/>
        <dbReference type="ChEBI" id="CHEBI:57386"/>
        <dbReference type="ChEBI" id="CHEBI:456215"/>
    </reaction>
</comment>
<evidence type="ECO:0000313" key="9">
    <source>
        <dbReference type="EMBL" id="KAJ9590939.1"/>
    </source>
</evidence>